<evidence type="ECO:0000313" key="2">
    <source>
        <dbReference type="Proteomes" id="UP000053099"/>
    </source>
</evidence>
<name>A0A0N1KQ98_THESC</name>
<dbReference type="EMBL" id="LJJR01000008">
    <property type="protein sequence ID" value="KPD32350.1"/>
    <property type="molecule type" value="Genomic_DNA"/>
</dbReference>
<protein>
    <submittedName>
        <fullName evidence="1">Uncharacterized protein</fullName>
    </submittedName>
</protein>
<organism evidence="1 2">
    <name type="scientific">Thermus scotoductus</name>
    <dbReference type="NCBI Taxonomy" id="37636"/>
    <lineage>
        <taxon>Bacteria</taxon>
        <taxon>Thermotogati</taxon>
        <taxon>Deinococcota</taxon>
        <taxon>Deinococci</taxon>
        <taxon>Thermales</taxon>
        <taxon>Thermaceae</taxon>
        <taxon>Thermus</taxon>
    </lineage>
</organism>
<dbReference type="Proteomes" id="UP000053099">
    <property type="component" value="Unassembled WGS sequence"/>
</dbReference>
<evidence type="ECO:0000313" key="1">
    <source>
        <dbReference type="EMBL" id="KPD32350.1"/>
    </source>
</evidence>
<proteinExistence type="predicted"/>
<sequence length="72" mass="7765">MPPHLWGRGKGAAAYAELIPEREVSGKSVGPPARYALDAWRRPAEAGKRRKGLGLAAEAFQSPRLAVPYGPR</sequence>
<dbReference type="AlphaFoldDB" id="A0A0N1KQ98"/>
<reference evidence="1 2" key="1">
    <citation type="submission" date="2015-09" db="EMBL/GenBank/DDBJ databases">
        <title>Draft genome sequence of Thermus scotoductus strain K1 isolated from a geothermal spring in Nagorno-Karabakh, Armenia.</title>
        <authorList>
            <person name="Saghatelyan A."/>
            <person name="Poghosyan L."/>
            <person name="Panosyan H."/>
            <person name="Birkeland N.-K."/>
        </authorList>
    </citation>
    <scope>NUCLEOTIDE SEQUENCE [LARGE SCALE GENOMIC DNA]</scope>
    <source>
        <strain evidence="1 2">K1</strain>
    </source>
</reference>
<comment type="caution">
    <text evidence="1">The sequence shown here is derived from an EMBL/GenBank/DDBJ whole genome shotgun (WGS) entry which is preliminary data.</text>
</comment>
<gene>
    <name evidence="1" type="ORF">AN926_04315</name>
</gene>
<dbReference type="PATRIC" id="fig|37636.3.peg.2612"/>
<accession>A0A0N1KQ98</accession>